<dbReference type="EMBL" id="KZ309444">
    <property type="protein sequence ID" value="KAG8238830.1"/>
    <property type="molecule type" value="Genomic_DNA"/>
</dbReference>
<dbReference type="OrthoDB" id="9976063at2759"/>
<organism evidence="1 2">
    <name type="scientific">Ladona fulva</name>
    <name type="common">Scarce chaser dragonfly</name>
    <name type="synonym">Libellula fulva</name>
    <dbReference type="NCBI Taxonomy" id="123851"/>
    <lineage>
        <taxon>Eukaryota</taxon>
        <taxon>Metazoa</taxon>
        <taxon>Ecdysozoa</taxon>
        <taxon>Arthropoda</taxon>
        <taxon>Hexapoda</taxon>
        <taxon>Insecta</taxon>
        <taxon>Pterygota</taxon>
        <taxon>Palaeoptera</taxon>
        <taxon>Odonata</taxon>
        <taxon>Epiprocta</taxon>
        <taxon>Anisoptera</taxon>
        <taxon>Libelluloidea</taxon>
        <taxon>Libellulidae</taxon>
        <taxon>Ladona</taxon>
    </lineage>
</organism>
<proteinExistence type="predicted"/>
<reference evidence="1" key="2">
    <citation type="submission" date="2017-10" db="EMBL/GenBank/DDBJ databases">
        <title>Ladona fulva Genome sequencing and assembly.</title>
        <authorList>
            <person name="Murali S."/>
            <person name="Richards S."/>
            <person name="Bandaranaike D."/>
            <person name="Bellair M."/>
            <person name="Blankenburg K."/>
            <person name="Chao H."/>
            <person name="Dinh H."/>
            <person name="Doddapaneni H."/>
            <person name="Dugan-Rocha S."/>
            <person name="Elkadiri S."/>
            <person name="Gnanaolivu R."/>
            <person name="Hernandez B."/>
            <person name="Skinner E."/>
            <person name="Javaid M."/>
            <person name="Lee S."/>
            <person name="Li M."/>
            <person name="Ming W."/>
            <person name="Munidasa M."/>
            <person name="Muniz J."/>
            <person name="Nguyen L."/>
            <person name="Hughes D."/>
            <person name="Osuji N."/>
            <person name="Pu L.-L."/>
            <person name="Puazo M."/>
            <person name="Qu C."/>
            <person name="Quiroz J."/>
            <person name="Raj R."/>
            <person name="Weissenberger G."/>
            <person name="Xin Y."/>
            <person name="Zou X."/>
            <person name="Han Y."/>
            <person name="Worley K."/>
            <person name="Muzny D."/>
            <person name="Gibbs R."/>
        </authorList>
    </citation>
    <scope>NUCLEOTIDE SEQUENCE</scope>
    <source>
        <strain evidence="1">Sampled in the wild</strain>
    </source>
</reference>
<protein>
    <submittedName>
        <fullName evidence="1">Uncharacterized protein</fullName>
    </submittedName>
</protein>
<gene>
    <name evidence="1" type="ORF">J437_LFUL018661</name>
</gene>
<sequence>MQLKAFRQKGEKVEVSHYRVNVNRLRARLNIFAISEKLTVDVKFDGWPDIKVSLAPVGAIKAAGGIGSAIGQVQEEEAHLRELISEIVVGAIRGTSFTWNMGQYGNCPRLDRAKYAPGPRLPLHYDSLL</sequence>
<dbReference type="Proteomes" id="UP000792457">
    <property type="component" value="Unassembled WGS sequence"/>
</dbReference>
<comment type="caution">
    <text evidence="1">The sequence shown here is derived from an EMBL/GenBank/DDBJ whole genome shotgun (WGS) entry which is preliminary data.</text>
</comment>
<evidence type="ECO:0000313" key="2">
    <source>
        <dbReference type="Proteomes" id="UP000792457"/>
    </source>
</evidence>
<accession>A0A8K0KS83</accession>
<keyword evidence="2" id="KW-1185">Reference proteome</keyword>
<name>A0A8K0KS83_LADFU</name>
<reference evidence="1" key="1">
    <citation type="submission" date="2013-04" db="EMBL/GenBank/DDBJ databases">
        <authorList>
            <person name="Qu J."/>
            <person name="Murali S.C."/>
            <person name="Bandaranaike D."/>
            <person name="Bellair M."/>
            <person name="Blankenburg K."/>
            <person name="Chao H."/>
            <person name="Dinh H."/>
            <person name="Doddapaneni H."/>
            <person name="Downs B."/>
            <person name="Dugan-Rocha S."/>
            <person name="Elkadiri S."/>
            <person name="Gnanaolivu R.D."/>
            <person name="Hernandez B."/>
            <person name="Javaid M."/>
            <person name="Jayaseelan J.C."/>
            <person name="Lee S."/>
            <person name="Li M."/>
            <person name="Ming W."/>
            <person name="Munidasa M."/>
            <person name="Muniz J."/>
            <person name="Nguyen L."/>
            <person name="Ongeri F."/>
            <person name="Osuji N."/>
            <person name="Pu L.-L."/>
            <person name="Puazo M."/>
            <person name="Qu C."/>
            <person name="Quiroz J."/>
            <person name="Raj R."/>
            <person name="Weissenberger G."/>
            <person name="Xin Y."/>
            <person name="Zou X."/>
            <person name="Han Y."/>
            <person name="Richards S."/>
            <person name="Worley K."/>
            <person name="Muzny D."/>
            <person name="Gibbs R."/>
        </authorList>
    </citation>
    <scope>NUCLEOTIDE SEQUENCE</scope>
    <source>
        <strain evidence="1">Sampled in the wild</strain>
    </source>
</reference>
<dbReference type="AlphaFoldDB" id="A0A8K0KS83"/>
<evidence type="ECO:0000313" key="1">
    <source>
        <dbReference type="EMBL" id="KAG8238830.1"/>
    </source>
</evidence>